<name>A0ABT6MIT2_9NOCA</name>
<comment type="pathway">
    <text evidence="1">Cofactor biosynthesis; riboflavin biosynthesis.</text>
</comment>
<protein>
    <submittedName>
        <fullName evidence="5">Riboflavin biosynthesis pyrimidine reductase</fullName>
    </submittedName>
</protein>
<accession>A0ABT6MIT2</accession>
<evidence type="ECO:0000256" key="2">
    <source>
        <dbReference type="ARBA" id="ARBA00022857"/>
    </source>
</evidence>
<dbReference type="Proteomes" id="UP001160334">
    <property type="component" value="Unassembled WGS sequence"/>
</dbReference>
<evidence type="ECO:0000256" key="1">
    <source>
        <dbReference type="ARBA" id="ARBA00005104"/>
    </source>
</evidence>
<dbReference type="NCBIfam" id="NF010664">
    <property type="entry name" value="PRK14059.1-2"/>
    <property type="match status" value="1"/>
</dbReference>
<dbReference type="EMBL" id="JARXVC010000019">
    <property type="protein sequence ID" value="MDH6284224.1"/>
    <property type="molecule type" value="Genomic_DNA"/>
</dbReference>
<dbReference type="InterPro" id="IPR002734">
    <property type="entry name" value="RibDG_C"/>
</dbReference>
<dbReference type="SUPFAM" id="SSF53597">
    <property type="entry name" value="Dihydrofolate reductase-like"/>
    <property type="match status" value="1"/>
</dbReference>
<keyword evidence="2" id="KW-0521">NADP</keyword>
<evidence type="ECO:0000313" key="6">
    <source>
        <dbReference type="Proteomes" id="UP001160334"/>
    </source>
</evidence>
<feature type="domain" description="Bacterial bifunctional deaminase-reductase C-terminal" evidence="4">
    <location>
        <begin position="53"/>
        <end position="259"/>
    </location>
</feature>
<proteinExistence type="predicted"/>
<dbReference type="Pfam" id="PF01872">
    <property type="entry name" value="RibD_C"/>
    <property type="match status" value="1"/>
</dbReference>
<sequence length="273" mass="28990">MHRAYRRAVIEHVHRLDIATYLTRGEGSTGRPPELSDDDLRSLYGYPAPLDRPWVRVNFVSSVDGAVTVDGASGGLGTPADKRVFAVLRELADVIVVGAGTARTENYGGARTDPALAERRLESGLSEVPPITVVTASGRVDPTSRLLTDTVVPPLVLTSTRADADNLARLRDAGARVEIVSEGNVTGTAVVAALQRRGLRRVLCEGGPGLFGTLTADGVVDELCLTTSPQLVAGRAGRIAVSPDANPTPMTRAHVLGDDDGTLLTRWVRTRDR</sequence>
<evidence type="ECO:0000313" key="5">
    <source>
        <dbReference type="EMBL" id="MDH6284224.1"/>
    </source>
</evidence>
<dbReference type="PANTHER" id="PTHR38011">
    <property type="entry name" value="DIHYDROFOLATE REDUCTASE FAMILY PROTEIN (AFU_ORTHOLOGUE AFUA_8G06820)"/>
    <property type="match status" value="1"/>
</dbReference>
<evidence type="ECO:0000256" key="3">
    <source>
        <dbReference type="ARBA" id="ARBA00023002"/>
    </source>
</evidence>
<keyword evidence="3" id="KW-0560">Oxidoreductase</keyword>
<dbReference type="InterPro" id="IPR050765">
    <property type="entry name" value="Riboflavin_Biosynth_HTPR"/>
</dbReference>
<dbReference type="PANTHER" id="PTHR38011:SF7">
    <property type="entry name" value="2,5-DIAMINO-6-RIBOSYLAMINO-4(3H)-PYRIMIDINONE 5'-PHOSPHATE REDUCTASE"/>
    <property type="match status" value="1"/>
</dbReference>
<dbReference type="Gene3D" id="3.40.430.10">
    <property type="entry name" value="Dihydrofolate Reductase, subunit A"/>
    <property type="match status" value="1"/>
</dbReference>
<dbReference type="InterPro" id="IPR024072">
    <property type="entry name" value="DHFR-like_dom_sf"/>
</dbReference>
<organism evidence="5 6">
    <name type="scientific">Prescottella agglutinans</name>
    <dbReference type="NCBI Taxonomy" id="1644129"/>
    <lineage>
        <taxon>Bacteria</taxon>
        <taxon>Bacillati</taxon>
        <taxon>Actinomycetota</taxon>
        <taxon>Actinomycetes</taxon>
        <taxon>Mycobacteriales</taxon>
        <taxon>Nocardiaceae</taxon>
        <taxon>Prescottella</taxon>
    </lineage>
</organism>
<gene>
    <name evidence="5" type="ORF">M2280_005476</name>
</gene>
<comment type="caution">
    <text evidence="5">The sequence shown here is derived from an EMBL/GenBank/DDBJ whole genome shotgun (WGS) entry which is preliminary data.</text>
</comment>
<keyword evidence="6" id="KW-1185">Reference proteome</keyword>
<reference evidence="5 6" key="1">
    <citation type="submission" date="2023-04" db="EMBL/GenBank/DDBJ databases">
        <title>Forest soil microbial communities from Buena Vista Peninsula, Colon Province, Panama.</title>
        <authorList>
            <person name="Bouskill N."/>
        </authorList>
    </citation>
    <scope>NUCLEOTIDE SEQUENCE [LARGE SCALE GENOMIC DNA]</scope>
    <source>
        <strain evidence="5 6">CFH S0262</strain>
    </source>
</reference>
<evidence type="ECO:0000259" key="4">
    <source>
        <dbReference type="Pfam" id="PF01872"/>
    </source>
</evidence>